<evidence type="ECO:0000313" key="3">
    <source>
        <dbReference type="Proteomes" id="UP001602119"/>
    </source>
</evidence>
<name>A0ABW6V7W0_MICFU</name>
<organism evidence="2 3">
    <name type="scientific">Microtetraspora fusca</name>
    <dbReference type="NCBI Taxonomy" id="1997"/>
    <lineage>
        <taxon>Bacteria</taxon>
        <taxon>Bacillati</taxon>
        <taxon>Actinomycetota</taxon>
        <taxon>Actinomycetes</taxon>
        <taxon>Streptosporangiales</taxon>
        <taxon>Streptosporangiaceae</taxon>
        <taxon>Microtetraspora</taxon>
    </lineage>
</organism>
<dbReference type="Proteomes" id="UP001602119">
    <property type="component" value="Unassembled WGS sequence"/>
</dbReference>
<dbReference type="RefSeq" id="WP_387343611.1">
    <property type="nucleotide sequence ID" value="NZ_JBIAXI010000012.1"/>
</dbReference>
<proteinExistence type="predicted"/>
<keyword evidence="1" id="KW-1133">Transmembrane helix</keyword>
<feature type="transmembrane region" description="Helical" evidence="1">
    <location>
        <begin position="20"/>
        <end position="43"/>
    </location>
</feature>
<dbReference type="EMBL" id="JBIAXI010000012">
    <property type="protein sequence ID" value="MFF4775411.1"/>
    <property type="molecule type" value="Genomic_DNA"/>
</dbReference>
<comment type="caution">
    <text evidence="2">The sequence shown here is derived from an EMBL/GenBank/DDBJ whole genome shotgun (WGS) entry which is preliminary data.</text>
</comment>
<evidence type="ECO:0000256" key="1">
    <source>
        <dbReference type="SAM" id="Phobius"/>
    </source>
</evidence>
<keyword evidence="1" id="KW-0472">Membrane</keyword>
<accession>A0ABW6V7W0</accession>
<reference evidence="2 3" key="1">
    <citation type="submission" date="2024-10" db="EMBL/GenBank/DDBJ databases">
        <title>The Natural Products Discovery Center: Release of the First 8490 Sequenced Strains for Exploring Actinobacteria Biosynthetic Diversity.</title>
        <authorList>
            <person name="Kalkreuter E."/>
            <person name="Kautsar S.A."/>
            <person name="Yang D."/>
            <person name="Bader C.D."/>
            <person name="Teijaro C.N."/>
            <person name="Fluegel L."/>
            <person name="Davis C.M."/>
            <person name="Simpson J.R."/>
            <person name="Lauterbach L."/>
            <person name="Steele A.D."/>
            <person name="Gui C."/>
            <person name="Meng S."/>
            <person name="Li G."/>
            <person name="Viehrig K."/>
            <person name="Ye F."/>
            <person name="Su P."/>
            <person name="Kiefer A.F."/>
            <person name="Nichols A."/>
            <person name="Cepeda A.J."/>
            <person name="Yan W."/>
            <person name="Fan B."/>
            <person name="Jiang Y."/>
            <person name="Adhikari A."/>
            <person name="Zheng C.-J."/>
            <person name="Schuster L."/>
            <person name="Cowan T.M."/>
            <person name="Smanski M.J."/>
            <person name="Chevrette M.G."/>
            <person name="De Carvalho L.P.S."/>
            <person name="Shen B."/>
        </authorList>
    </citation>
    <scope>NUCLEOTIDE SEQUENCE [LARGE SCALE GENOMIC DNA]</scope>
    <source>
        <strain evidence="2 3">NPDC001281</strain>
    </source>
</reference>
<protein>
    <submittedName>
        <fullName evidence="2">Uncharacterized protein</fullName>
    </submittedName>
</protein>
<keyword evidence="3" id="KW-1185">Reference proteome</keyword>
<gene>
    <name evidence="2" type="ORF">ACFY05_21385</name>
</gene>
<evidence type="ECO:0000313" key="2">
    <source>
        <dbReference type="EMBL" id="MFF4775411.1"/>
    </source>
</evidence>
<keyword evidence="1" id="KW-0812">Transmembrane</keyword>
<sequence length="72" mass="7506">MEKESRIGLAETLGGTDEAAARATAGAALVSALTVAFGVLVVAHGRLARHLARSLARRLVARQAARRERSVA</sequence>